<dbReference type="Proteomes" id="UP000273516">
    <property type="component" value="Unassembled WGS sequence"/>
</dbReference>
<evidence type="ECO:0000256" key="5">
    <source>
        <dbReference type="SAM" id="MobiDB-lite"/>
    </source>
</evidence>
<proteinExistence type="inferred from homology"/>
<evidence type="ECO:0000313" key="9">
    <source>
        <dbReference type="Proteomes" id="UP000273516"/>
    </source>
</evidence>
<dbReference type="NCBIfam" id="TIGR01930">
    <property type="entry name" value="AcCoA-C-Actrans"/>
    <property type="match status" value="1"/>
</dbReference>
<organism evidence="8 9">
    <name type="scientific">Paracoccus alkanivorans</name>
    <dbReference type="NCBI Taxonomy" id="2116655"/>
    <lineage>
        <taxon>Bacteria</taxon>
        <taxon>Pseudomonadati</taxon>
        <taxon>Pseudomonadota</taxon>
        <taxon>Alphaproteobacteria</taxon>
        <taxon>Rhodobacterales</taxon>
        <taxon>Paracoccaceae</taxon>
        <taxon>Paracoccus</taxon>
    </lineage>
</organism>
<dbReference type="PROSITE" id="PS00737">
    <property type="entry name" value="THIOLASE_2"/>
    <property type="match status" value="1"/>
</dbReference>
<dbReference type="Gene3D" id="3.40.47.10">
    <property type="match status" value="2"/>
</dbReference>
<comment type="similarity">
    <text evidence="1 4">Belongs to the thiolase-like superfamily. Thiolase family.</text>
</comment>
<evidence type="ECO:0000256" key="2">
    <source>
        <dbReference type="ARBA" id="ARBA00022679"/>
    </source>
</evidence>
<dbReference type="Pfam" id="PF02803">
    <property type="entry name" value="Thiolase_C"/>
    <property type="match status" value="1"/>
</dbReference>
<comment type="caution">
    <text evidence="8">The sequence shown here is derived from an EMBL/GenBank/DDBJ whole genome shotgun (WGS) entry which is preliminary data.</text>
</comment>
<feature type="region of interest" description="Disordered" evidence="5">
    <location>
        <begin position="124"/>
        <end position="147"/>
    </location>
</feature>
<dbReference type="SUPFAM" id="SSF53901">
    <property type="entry name" value="Thiolase-like"/>
    <property type="match status" value="2"/>
</dbReference>
<keyword evidence="9" id="KW-1185">Reference proteome</keyword>
<dbReference type="CDD" id="cd00751">
    <property type="entry name" value="thiolase"/>
    <property type="match status" value="1"/>
</dbReference>
<dbReference type="InterPro" id="IPR020617">
    <property type="entry name" value="Thiolase_C"/>
</dbReference>
<dbReference type="EMBL" id="QOKZ01000006">
    <property type="protein sequence ID" value="RMC33684.1"/>
    <property type="molecule type" value="Genomic_DNA"/>
</dbReference>
<dbReference type="Pfam" id="PF00108">
    <property type="entry name" value="Thiolase_N"/>
    <property type="match status" value="1"/>
</dbReference>
<gene>
    <name evidence="8" type="ORF">C9E81_15345</name>
</gene>
<dbReference type="OrthoDB" id="7838428at2"/>
<dbReference type="InterPro" id="IPR016039">
    <property type="entry name" value="Thiolase-like"/>
</dbReference>
<evidence type="ECO:0000259" key="6">
    <source>
        <dbReference type="Pfam" id="PF00108"/>
    </source>
</evidence>
<dbReference type="InterPro" id="IPR020613">
    <property type="entry name" value="Thiolase_CS"/>
</dbReference>
<dbReference type="RefSeq" id="WP_122113237.1">
    <property type="nucleotide sequence ID" value="NZ_QOKZ01000006.1"/>
</dbReference>
<feature type="domain" description="Thiolase N-terminal" evidence="6">
    <location>
        <begin position="6"/>
        <end position="240"/>
    </location>
</feature>
<reference evidence="8 9" key="1">
    <citation type="submission" date="2018-07" db="EMBL/GenBank/DDBJ databases">
        <authorList>
            <person name="Zhang Y."/>
            <person name="Wang L."/>
            <person name="Ma S."/>
        </authorList>
    </citation>
    <scope>NUCLEOTIDE SEQUENCE [LARGE SCALE GENOMIC DNA]</scope>
    <source>
        <strain evidence="8 9">4-2</strain>
    </source>
</reference>
<feature type="domain" description="Thiolase C-terminal" evidence="7">
    <location>
        <begin position="254"/>
        <end position="366"/>
    </location>
</feature>
<keyword evidence="2 4" id="KW-0808">Transferase</keyword>
<evidence type="ECO:0000256" key="1">
    <source>
        <dbReference type="ARBA" id="ARBA00010982"/>
    </source>
</evidence>
<evidence type="ECO:0000313" key="8">
    <source>
        <dbReference type="EMBL" id="RMC33684.1"/>
    </source>
</evidence>
<dbReference type="PANTHER" id="PTHR18919">
    <property type="entry name" value="ACETYL-COA C-ACYLTRANSFERASE"/>
    <property type="match status" value="1"/>
</dbReference>
<dbReference type="PANTHER" id="PTHR18919:SF107">
    <property type="entry name" value="ACETYL-COA ACETYLTRANSFERASE, CYTOSOLIC"/>
    <property type="match status" value="1"/>
</dbReference>
<evidence type="ECO:0000256" key="4">
    <source>
        <dbReference type="RuleBase" id="RU003557"/>
    </source>
</evidence>
<keyword evidence="3 4" id="KW-0012">Acyltransferase</keyword>
<name>A0A3M0MBK8_9RHOB</name>
<protein>
    <submittedName>
        <fullName evidence="8">Thiolase family protein</fullName>
    </submittedName>
</protein>
<accession>A0A3M0MBK8</accession>
<dbReference type="GO" id="GO:0003988">
    <property type="term" value="F:acetyl-CoA C-acyltransferase activity"/>
    <property type="evidence" value="ECO:0007669"/>
    <property type="project" value="UniProtKB-ARBA"/>
</dbReference>
<evidence type="ECO:0000256" key="3">
    <source>
        <dbReference type="ARBA" id="ARBA00023315"/>
    </source>
</evidence>
<sequence>MRRSHIVAARRSAVVPRGGAFRELELHQLAAPVIQAALADAGIALAEVGELILGNALGAGGNPARVAALASGLPERVAGLTLDRQCCGGLDAILLGDAMIRSGMHEVVVAGGAESYSRRPLRLRSFPDGREPQPYDQPPFTPWPERDPEMSAAAGALADRLGITREAQENWAMRSHANALAAMPAMQEGEIVPLAGITGDSFARKLTPPVCARAKVLAGTVTTATTAVAADGAAVCVLVSDRLAERMGQDGPEIVGGATIGGNPELPGLAPVAAIRSVLAGHRLDPSSIGCAEIMEAFAAQAIACQQGAGLDPEIVNRGGGALARGHPIGASGAVNAVRLVREMRPGQYGLAAIAAAGGLGTALLLSS</sequence>
<dbReference type="AlphaFoldDB" id="A0A3M0MBK8"/>
<dbReference type="PIRSF" id="PIRSF000429">
    <property type="entry name" value="Ac-CoA_Ac_transf"/>
    <property type="match status" value="1"/>
</dbReference>
<dbReference type="InterPro" id="IPR020616">
    <property type="entry name" value="Thiolase_N"/>
</dbReference>
<dbReference type="InterPro" id="IPR002155">
    <property type="entry name" value="Thiolase"/>
</dbReference>
<evidence type="ECO:0000259" key="7">
    <source>
        <dbReference type="Pfam" id="PF02803"/>
    </source>
</evidence>